<evidence type="ECO:0008006" key="2">
    <source>
        <dbReference type="Google" id="ProtNLM"/>
    </source>
</evidence>
<name>A0A0F8X2Y9_9ZZZZ</name>
<protein>
    <recommendedName>
        <fullName evidence="2">Phage portal protein</fullName>
    </recommendedName>
</protein>
<dbReference type="EMBL" id="LAZR01061510">
    <property type="protein sequence ID" value="KKK63442.1"/>
    <property type="molecule type" value="Genomic_DNA"/>
</dbReference>
<feature type="non-terminal residue" evidence="1">
    <location>
        <position position="345"/>
    </location>
</feature>
<accession>A0A0F8X2Y9</accession>
<dbReference type="InterPro" id="IPR006944">
    <property type="entry name" value="Phage/GTA_portal"/>
</dbReference>
<dbReference type="AlphaFoldDB" id="A0A0F8X2Y9"/>
<proteinExistence type="predicted"/>
<dbReference type="NCBIfam" id="TIGR01537">
    <property type="entry name" value="portal_HK97"/>
    <property type="match status" value="1"/>
</dbReference>
<comment type="caution">
    <text evidence="1">The sequence shown here is derived from an EMBL/GenBank/DDBJ whole genome shotgun (WGS) entry which is preliminary data.</text>
</comment>
<dbReference type="InterPro" id="IPR006427">
    <property type="entry name" value="Portal_HK97"/>
</dbReference>
<gene>
    <name evidence="1" type="ORF">LCGC14_2994230</name>
</gene>
<sequence>MNILSRLVRAAKAFRGISLADFDKYLEYQISGQASQTGVHITNDTAMAYSAVFNAVEVIAGSVASLPFILYKRLNNGGREPAVNHPLYSALKFLPNPEMTSYVWREISMSHLLLWGNAYSEIKKFGNRQEVGELWPMNPAKVTVKRNDNKRIIYILDEGAGKKRTLRAEQVLHIPGLGFDGRVGYSVLTLAREAMGLGLGMETFQSRFYGAGTNLGSIFEHPGRLSKQAHENLEKDLAEKYAGLAKSQKAIILEEGMVYKKVGMPLNDAQFLESRISNYWRLPLFNIPPPKLKDLTHATFSNIEHLQIEFVQDTLRPWLVRWEQEITRKLLDEGERRRLFAEFMI</sequence>
<evidence type="ECO:0000313" key="1">
    <source>
        <dbReference type="EMBL" id="KKK63442.1"/>
    </source>
</evidence>
<dbReference type="Pfam" id="PF04860">
    <property type="entry name" value="Phage_portal"/>
    <property type="match status" value="1"/>
</dbReference>
<organism evidence="1">
    <name type="scientific">marine sediment metagenome</name>
    <dbReference type="NCBI Taxonomy" id="412755"/>
    <lineage>
        <taxon>unclassified sequences</taxon>
        <taxon>metagenomes</taxon>
        <taxon>ecological metagenomes</taxon>
    </lineage>
</organism>
<reference evidence="1" key="1">
    <citation type="journal article" date="2015" name="Nature">
        <title>Complex archaea that bridge the gap between prokaryotes and eukaryotes.</title>
        <authorList>
            <person name="Spang A."/>
            <person name="Saw J.H."/>
            <person name="Jorgensen S.L."/>
            <person name="Zaremba-Niedzwiedzka K."/>
            <person name="Martijn J."/>
            <person name="Lind A.E."/>
            <person name="van Eijk R."/>
            <person name="Schleper C."/>
            <person name="Guy L."/>
            <person name="Ettema T.J."/>
        </authorList>
    </citation>
    <scope>NUCLEOTIDE SEQUENCE</scope>
</reference>